<comment type="function">
    <text evidence="12">Structural component of the gap junctions.</text>
</comment>
<comment type="caution">
    <text evidence="12">Lacks conserved residue(s) required for the propagation of feature annotation.</text>
</comment>
<dbReference type="GO" id="GO:0034220">
    <property type="term" value="P:monoatomic ion transmembrane transport"/>
    <property type="evidence" value="ECO:0007669"/>
    <property type="project" value="UniProtKB-KW"/>
</dbReference>
<evidence type="ECO:0000313" key="14">
    <source>
        <dbReference type="Proteomes" id="UP000886998"/>
    </source>
</evidence>
<dbReference type="Proteomes" id="UP000886998">
    <property type="component" value="Unassembled WGS sequence"/>
</dbReference>
<evidence type="ECO:0000256" key="3">
    <source>
        <dbReference type="ARBA" id="ARBA00022448"/>
    </source>
</evidence>
<dbReference type="GO" id="GO:0005921">
    <property type="term" value="C:gap junction"/>
    <property type="evidence" value="ECO:0007669"/>
    <property type="project" value="UniProtKB-SubCell"/>
</dbReference>
<evidence type="ECO:0000256" key="8">
    <source>
        <dbReference type="ARBA" id="ARBA00022989"/>
    </source>
</evidence>
<keyword evidence="7" id="KW-0965">Cell junction</keyword>
<sequence length="370" mass="43669">MFEIIERACTFSEFEKTKIDYAIFRLHYIFTAGLLFIFFVIVTTFQVAGNPLACESSDEKIIDAIPTYCWIHSTFVIPKAFYKDVPEEIAHPGIDSTQNPKKFRYITYYQWVYFMLFFQAVSFYIPRWLWKTWEGGKMKTLTKGLNNSLLPGQKLDEEFEALSRYLVKTLGAHDAYAAKYYLCELLSLLNIVAQFFLLDIFFSGQYIDFGVRIIEFYTSESYHRQNKNGTYYIKGNPMLILFPRVSKCIYRAFGSTSLIEVQDVICILTLNVINEKIYIFLWFWFVILGILTVMSIIIDFFLIISWCTRLWTLQARFYLVDNKDFRVLVRKGSFGDWLLLDLIGRNINHVVFRNLMSDVASKMTEYYRKL</sequence>
<dbReference type="PROSITE" id="PS51013">
    <property type="entry name" value="PANNEXIN"/>
    <property type="match status" value="1"/>
</dbReference>
<proteinExistence type="inferred from homology"/>
<gene>
    <name evidence="13" type="primary">shakB</name>
    <name evidence="12" type="synonym">inx</name>
    <name evidence="13" type="ORF">TNIN_52331</name>
</gene>
<evidence type="ECO:0000256" key="11">
    <source>
        <dbReference type="ARBA" id="ARBA00023303"/>
    </source>
</evidence>
<feature type="transmembrane region" description="Helical" evidence="12">
    <location>
        <begin position="26"/>
        <end position="48"/>
    </location>
</feature>
<dbReference type="GO" id="GO:0007602">
    <property type="term" value="P:phototransduction"/>
    <property type="evidence" value="ECO:0007669"/>
    <property type="project" value="TreeGrafter"/>
</dbReference>
<evidence type="ECO:0000256" key="7">
    <source>
        <dbReference type="ARBA" id="ARBA00022949"/>
    </source>
</evidence>
<evidence type="ECO:0000256" key="1">
    <source>
        <dbReference type="ARBA" id="ARBA00004610"/>
    </source>
</evidence>
<keyword evidence="4" id="KW-1003">Cell membrane</keyword>
<dbReference type="PANTHER" id="PTHR11893:SF37">
    <property type="entry name" value="INNEXIN INX3"/>
    <property type="match status" value="1"/>
</dbReference>
<feature type="transmembrane region" description="Helical" evidence="12">
    <location>
        <begin position="108"/>
        <end position="130"/>
    </location>
</feature>
<evidence type="ECO:0000256" key="2">
    <source>
        <dbReference type="ARBA" id="ARBA00004651"/>
    </source>
</evidence>
<dbReference type="GO" id="GO:0005243">
    <property type="term" value="F:gap junction channel activity"/>
    <property type="evidence" value="ECO:0007669"/>
    <property type="project" value="TreeGrafter"/>
</dbReference>
<keyword evidence="9 12" id="KW-0406">Ion transport</keyword>
<comment type="subcellular location">
    <subcellularLocation>
        <location evidence="1">Cell junction</location>
        <location evidence="1">Gap junction</location>
    </subcellularLocation>
    <subcellularLocation>
        <location evidence="2 12">Cell membrane</location>
        <topology evidence="2 12">Multi-pass membrane protein</topology>
    </subcellularLocation>
</comment>
<dbReference type="InterPro" id="IPR000990">
    <property type="entry name" value="Innexin"/>
</dbReference>
<evidence type="ECO:0000256" key="5">
    <source>
        <dbReference type="ARBA" id="ARBA00022692"/>
    </source>
</evidence>
<comment type="caution">
    <text evidence="13">The sequence shown here is derived from an EMBL/GenBank/DDBJ whole genome shotgun (WGS) entry which is preliminary data.</text>
</comment>
<organism evidence="13 14">
    <name type="scientific">Trichonephila inaurata madagascariensis</name>
    <dbReference type="NCBI Taxonomy" id="2747483"/>
    <lineage>
        <taxon>Eukaryota</taxon>
        <taxon>Metazoa</taxon>
        <taxon>Ecdysozoa</taxon>
        <taxon>Arthropoda</taxon>
        <taxon>Chelicerata</taxon>
        <taxon>Arachnida</taxon>
        <taxon>Araneae</taxon>
        <taxon>Araneomorphae</taxon>
        <taxon>Entelegynae</taxon>
        <taxon>Araneoidea</taxon>
        <taxon>Nephilidae</taxon>
        <taxon>Trichonephila</taxon>
        <taxon>Trichonephila inaurata</taxon>
    </lineage>
</organism>
<keyword evidence="6" id="KW-0303">Gap junction</keyword>
<dbReference type="GO" id="GO:0005886">
    <property type="term" value="C:plasma membrane"/>
    <property type="evidence" value="ECO:0007669"/>
    <property type="project" value="UniProtKB-SubCell"/>
</dbReference>
<dbReference type="OrthoDB" id="5867527at2759"/>
<name>A0A8X6IAG3_9ARAC</name>
<accession>A0A8X6IAG3</accession>
<keyword evidence="14" id="KW-1185">Reference proteome</keyword>
<evidence type="ECO:0000256" key="10">
    <source>
        <dbReference type="ARBA" id="ARBA00023136"/>
    </source>
</evidence>
<keyword evidence="5 12" id="KW-0812">Transmembrane</keyword>
<comment type="similarity">
    <text evidence="12">Belongs to the pannexin family.</text>
</comment>
<evidence type="ECO:0000256" key="6">
    <source>
        <dbReference type="ARBA" id="ARBA00022868"/>
    </source>
</evidence>
<evidence type="ECO:0000313" key="13">
    <source>
        <dbReference type="EMBL" id="GFS37881.1"/>
    </source>
</evidence>
<keyword evidence="10 12" id="KW-0472">Membrane</keyword>
<evidence type="ECO:0000256" key="4">
    <source>
        <dbReference type="ARBA" id="ARBA00022475"/>
    </source>
</evidence>
<keyword evidence="8 12" id="KW-1133">Transmembrane helix</keyword>
<keyword evidence="3 12" id="KW-0813">Transport</keyword>
<dbReference type="Pfam" id="PF00876">
    <property type="entry name" value="Innexin"/>
    <property type="match status" value="1"/>
</dbReference>
<dbReference type="PANTHER" id="PTHR11893">
    <property type="entry name" value="INNEXIN"/>
    <property type="match status" value="1"/>
</dbReference>
<keyword evidence="11 12" id="KW-0407">Ion channel</keyword>
<protein>
    <recommendedName>
        <fullName evidence="12">Innexin</fullName>
    </recommendedName>
</protein>
<dbReference type="EMBL" id="BMAV01025033">
    <property type="protein sequence ID" value="GFS37881.1"/>
    <property type="molecule type" value="Genomic_DNA"/>
</dbReference>
<feature type="transmembrane region" description="Helical" evidence="12">
    <location>
        <begin position="279"/>
        <end position="307"/>
    </location>
</feature>
<dbReference type="AlphaFoldDB" id="A0A8X6IAG3"/>
<evidence type="ECO:0000256" key="9">
    <source>
        <dbReference type="ARBA" id="ARBA00023065"/>
    </source>
</evidence>
<dbReference type="PRINTS" id="PR01262">
    <property type="entry name" value="INNEXIN"/>
</dbReference>
<evidence type="ECO:0000256" key="12">
    <source>
        <dbReference type="RuleBase" id="RU010713"/>
    </source>
</evidence>
<reference evidence="13" key="1">
    <citation type="submission" date="2020-08" db="EMBL/GenBank/DDBJ databases">
        <title>Multicomponent nature underlies the extraordinary mechanical properties of spider dragline silk.</title>
        <authorList>
            <person name="Kono N."/>
            <person name="Nakamura H."/>
            <person name="Mori M."/>
            <person name="Yoshida Y."/>
            <person name="Ohtoshi R."/>
            <person name="Malay A.D."/>
            <person name="Moran D.A.P."/>
            <person name="Tomita M."/>
            <person name="Numata K."/>
            <person name="Arakawa K."/>
        </authorList>
    </citation>
    <scope>NUCLEOTIDE SEQUENCE</scope>
</reference>